<feature type="domain" description="CheW-like" evidence="5">
    <location>
        <begin position="6"/>
        <end position="146"/>
    </location>
</feature>
<keyword evidence="3" id="KW-0963">Cytoplasm</keyword>
<evidence type="ECO:0000259" key="5">
    <source>
        <dbReference type="PROSITE" id="PS50851"/>
    </source>
</evidence>
<dbReference type="CDD" id="cd00732">
    <property type="entry name" value="CheW"/>
    <property type="match status" value="1"/>
</dbReference>
<dbReference type="Gene3D" id="2.30.30.40">
    <property type="entry name" value="SH3 Domains"/>
    <property type="match status" value="1"/>
</dbReference>
<organism evidence="6 7">
    <name type="scientific">Thermosyntropha lipolytica DSM 11003</name>
    <dbReference type="NCBI Taxonomy" id="1123382"/>
    <lineage>
        <taxon>Bacteria</taxon>
        <taxon>Bacillati</taxon>
        <taxon>Bacillota</taxon>
        <taxon>Clostridia</taxon>
        <taxon>Eubacteriales</taxon>
        <taxon>Syntrophomonadaceae</taxon>
        <taxon>Thermosyntropha</taxon>
    </lineage>
</organism>
<dbReference type="Gene3D" id="2.40.50.180">
    <property type="entry name" value="CheA-289, Domain 4"/>
    <property type="match status" value="1"/>
</dbReference>
<dbReference type="PROSITE" id="PS50851">
    <property type="entry name" value="CHEW"/>
    <property type="match status" value="1"/>
</dbReference>
<dbReference type="Proteomes" id="UP000242329">
    <property type="component" value="Unassembled WGS sequence"/>
</dbReference>
<dbReference type="SUPFAM" id="SSF50341">
    <property type="entry name" value="CheW-like"/>
    <property type="match status" value="1"/>
</dbReference>
<proteinExistence type="predicted"/>
<dbReference type="GO" id="GO:0007165">
    <property type="term" value="P:signal transduction"/>
    <property type="evidence" value="ECO:0007669"/>
    <property type="project" value="InterPro"/>
</dbReference>
<gene>
    <name evidence="6" type="ORF">SAMN02745221_00594</name>
</gene>
<accession>A0A1M5L823</accession>
<dbReference type="Pfam" id="PF01584">
    <property type="entry name" value="CheW"/>
    <property type="match status" value="1"/>
</dbReference>
<evidence type="ECO:0000256" key="2">
    <source>
        <dbReference type="ARBA" id="ARBA00021483"/>
    </source>
</evidence>
<comment type="subcellular location">
    <subcellularLocation>
        <location evidence="1">Cytoplasm</location>
    </subcellularLocation>
</comment>
<dbReference type="InterPro" id="IPR036061">
    <property type="entry name" value="CheW-like_dom_sf"/>
</dbReference>
<dbReference type="InterPro" id="IPR039315">
    <property type="entry name" value="CheW"/>
</dbReference>
<reference evidence="7" key="1">
    <citation type="submission" date="2016-11" db="EMBL/GenBank/DDBJ databases">
        <authorList>
            <person name="Varghese N."/>
            <person name="Submissions S."/>
        </authorList>
    </citation>
    <scope>NUCLEOTIDE SEQUENCE [LARGE SCALE GENOMIC DNA]</scope>
    <source>
        <strain evidence="7">DSM 11003</strain>
    </source>
</reference>
<dbReference type="GO" id="GO:0006935">
    <property type="term" value="P:chemotaxis"/>
    <property type="evidence" value="ECO:0007669"/>
    <property type="project" value="UniProtKB-KW"/>
</dbReference>
<keyword evidence="4" id="KW-0145">Chemotaxis</keyword>
<evidence type="ECO:0000256" key="4">
    <source>
        <dbReference type="ARBA" id="ARBA00022500"/>
    </source>
</evidence>
<name>A0A1M5L823_9FIRM</name>
<dbReference type="GO" id="GO:0005829">
    <property type="term" value="C:cytosol"/>
    <property type="evidence" value="ECO:0007669"/>
    <property type="project" value="TreeGrafter"/>
</dbReference>
<dbReference type="PANTHER" id="PTHR22617">
    <property type="entry name" value="CHEMOTAXIS SENSOR HISTIDINE KINASE-RELATED"/>
    <property type="match status" value="1"/>
</dbReference>
<evidence type="ECO:0000313" key="7">
    <source>
        <dbReference type="Proteomes" id="UP000242329"/>
    </source>
</evidence>
<dbReference type="InterPro" id="IPR002545">
    <property type="entry name" value="CheW-lke_dom"/>
</dbReference>
<sequence>MKKVAEKQFVVFKLGDEYYGFDILNIQEITRYQKPTLLPNMPDYMEGIINLRGNIIPVINLRKKFNMHEGQVTEESRIIVADVHQQKIGILVDAVSRVAKINEEEIEAYQETDLDYKARYISGLAKKENEIIILLNPYILIGESQTAVGV</sequence>
<evidence type="ECO:0000256" key="1">
    <source>
        <dbReference type="ARBA" id="ARBA00004496"/>
    </source>
</evidence>
<evidence type="ECO:0000313" key="6">
    <source>
        <dbReference type="EMBL" id="SHG61252.1"/>
    </source>
</evidence>
<dbReference type="STRING" id="1123382.SAMN02745221_00594"/>
<protein>
    <recommendedName>
        <fullName evidence="2">Chemotaxis protein CheW</fullName>
    </recommendedName>
</protein>
<dbReference type="PANTHER" id="PTHR22617:SF23">
    <property type="entry name" value="CHEMOTAXIS PROTEIN CHEW"/>
    <property type="match status" value="1"/>
</dbReference>
<dbReference type="EMBL" id="FQWY01000007">
    <property type="protein sequence ID" value="SHG61252.1"/>
    <property type="molecule type" value="Genomic_DNA"/>
</dbReference>
<dbReference type="FunFam" id="2.40.50.180:FF:000002">
    <property type="entry name" value="Chemotaxis protein CheW"/>
    <property type="match status" value="1"/>
</dbReference>
<evidence type="ECO:0000256" key="3">
    <source>
        <dbReference type="ARBA" id="ARBA00022490"/>
    </source>
</evidence>
<dbReference type="SMART" id="SM00260">
    <property type="entry name" value="CheW"/>
    <property type="match status" value="1"/>
</dbReference>
<dbReference type="AlphaFoldDB" id="A0A1M5L823"/>
<keyword evidence="7" id="KW-1185">Reference proteome</keyword>